<evidence type="ECO:0000313" key="9">
    <source>
        <dbReference type="Proteomes" id="UP000176914"/>
    </source>
</evidence>
<keyword evidence="5" id="KW-0676">Redox-active center</keyword>
<evidence type="ECO:0000256" key="6">
    <source>
        <dbReference type="SAM" id="Phobius"/>
    </source>
</evidence>
<dbReference type="EMBL" id="MFLL01000009">
    <property type="protein sequence ID" value="OGG69751.1"/>
    <property type="molecule type" value="Genomic_DNA"/>
</dbReference>
<feature type="domain" description="Thioredoxin" evidence="7">
    <location>
        <begin position="40"/>
        <end position="242"/>
    </location>
</feature>
<keyword evidence="6" id="KW-0472">Membrane</keyword>
<evidence type="ECO:0000313" key="8">
    <source>
        <dbReference type="EMBL" id="OGG69751.1"/>
    </source>
</evidence>
<protein>
    <recommendedName>
        <fullName evidence="7">Thioredoxin domain-containing protein</fullName>
    </recommendedName>
</protein>
<dbReference type="PANTHER" id="PTHR13887:SF14">
    <property type="entry name" value="DISULFIDE BOND FORMATION PROTEIN D"/>
    <property type="match status" value="1"/>
</dbReference>
<organism evidence="8 9">
    <name type="scientific">Candidatus Kaiserbacteria bacterium RIFCSPHIGHO2_02_FULL_55_25</name>
    <dbReference type="NCBI Taxonomy" id="1798498"/>
    <lineage>
        <taxon>Bacteria</taxon>
        <taxon>Candidatus Kaiseribacteriota</taxon>
    </lineage>
</organism>
<comment type="similarity">
    <text evidence="1">Belongs to the thioredoxin family. DsbA subfamily.</text>
</comment>
<dbReference type="Proteomes" id="UP000176914">
    <property type="component" value="Unassembled WGS sequence"/>
</dbReference>
<name>A0A1F6E806_9BACT</name>
<proteinExistence type="inferred from homology"/>
<dbReference type="InterPro" id="IPR013766">
    <property type="entry name" value="Thioredoxin_domain"/>
</dbReference>
<dbReference type="PANTHER" id="PTHR13887">
    <property type="entry name" value="GLUTATHIONE S-TRANSFERASE KAPPA"/>
    <property type="match status" value="1"/>
</dbReference>
<keyword evidence="4" id="KW-1015">Disulfide bond</keyword>
<dbReference type="Gene3D" id="3.40.30.10">
    <property type="entry name" value="Glutaredoxin"/>
    <property type="match status" value="1"/>
</dbReference>
<keyword evidence="6" id="KW-0812">Transmembrane</keyword>
<evidence type="ECO:0000256" key="3">
    <source>
        <dbReference type="ARBA" id="ARBA00023002"/>
    </source>
</evidence>
<evidence type="ECO:0000256" key="2">
    <source>
        <dbReference type="ARBA" id="ARBA00022729"/>
    </source>
</evidence>
<sequence length="242" mass="25625">MEPTTSVQDYSKLYIPVAIIIAGVVIGAFVMVGLSKSGGNTGGEQPPQVAVDIKDVKTEGDPYIGKANAPVTLVLWSDFQCPFCKAVEIGGVQGINVAPSIPTLVKEYVDTGKLKIVFKDYAFLSEDSTTAALYGRAVWALYPSKYFEWREAMYKAQDEEHGGFGDAASILALIGTIPGMDANKVKANVAANTAAYQAKIDADRAEGTSFGIQGTPGFITGKTLIPGAVDLKTFTDAIDSQL</sequence>
<evidence type="ECO:0000256" key="1">
    <source>
        <dbReference type="ARBA" id="ARBA00005791"/>
    </source>
</evidence>
<comment type="caution">
    <text evidence="8">The sequence shown here is derived from an EMBL/GenBank/DDBJ whole genome shotgun (WGS) entry which is preliminary data.</text>
</comment>
<dbReference type="SUPFAM" id="SSF52833">
    <property type="entry name" value="Thioredoxin-like"/>
    <property type="match status" value="1"/>
</dbReference>
<feature type="transmembrane region" description="Helical" evidence="6">
    <location>
        <begin position="13"/>
        <end position="34"/>
    </location>
</feature>
<reference evidence="8 9" key="1">
    <citation type="journal article" date="2016" name="Nat. Commun.">
        <title>Thousands of microbial genomes shed light on interconnected biogeochemical processes in an aquifer system.</title>
        <authorList>
            <person name="Anantharaman K."/>
            <person name="Brown C.T."/>
            <person name="Hug L.A."/>
            <person name="Sharon I."/>
            <person name="Castelle C.J."/>
            <person name="Probst A.J."/>
            <person name="Thomas B.C."/>
            <person name="Singh A."/>
            <person name="Wilkins M.J."/>
            <person name="Karaoz U."/>
            <person name="Brodie E.L."/>
            <person name="Williams K.H."/>
            <person name="Hubbard S.S."/>
            <person name="Banfield J.F."/>
        </authorList>
    </citation>
    <scope>NUCLEOTIDE SEQUENCE [LARGE SCALE GENOMIC DNA]</scope>
</reference>
<dbReference type="GO" id="GO:0016491">
    <property type="term" value="F:oxidoreductase activity"/>
    <property type="evidence" value="ECO:0007669"/>
    <property type="project" value="UniProtKB-KW"/>
</dbReference>
<dbReference type="InterPro" id="IPR012336">
    <property type="entry name" value="Thioredoxin-like_fold"/>
</dbReference>
<dbReference type="InterPro" id="IPR036249">
    <property type="entry name" value="Thioredoxin-like_sf"/>
</dbReference>
<evidence type="ECO:0000256" key="5">
    <source>
        <dbReference type="ARBA" id="ARBA00023284"/>
    </source>
</evidence>
<dbReference type="AlphaFoldDB" id="A0A1F6E806"/>
<dbReference type="PROSITE" id="PS51352">
    <property type="entry name" value="THIOREDOXIN_2"/>
    <property type="match status" value="1"/>
</dbReference>
<accession>A0A1F6E806</accession>
<evidence type="ECO:0000259" key="7">
    <source>
        <dbReference type="PROSITE" id="PS51352"/>
    </source>
</evidence>
<evidence type="ECO:0000256" key="4">
    <source>
        <dbReference type="ARBA" id="ARBA00023157"/>
    </source>
</evidence>
<gene>
    <name evidence="8" type="ORF">A3C20_00085</name>
</gene>
<dbReference type="Pfam" id="PF13462">
    <property type="entry name" value="Thioredoxin_4"/>
    <property type="match status" value="1"/>
</dbReference>
<keyword evidence="3" id="KW-0560">Oxidoreductase</keyword>
<keyword evidence="6" id="KW-1133">Transmembrane helix</keyword>
<keyword evidence="2" id="KW-0732">Signal</keyword>